<proteinExistence type="inferred from homology"/>
<dbReference type="Proteomes" id="UP000215914">
    <property type="component" value="Chromosome 6"/>
</dbReference>
<feature type="transmembrane region" description="Helical" evidence="3">
    <location>
        <begin position="84"/>
        <end position="104"/>
    </location>
</feature>
<name>A0A251UHM7_HELAN</name>
<evidence type="ECO:0000313" key="4">
    <source>
        <dbReference type="EMBL" id="OTG22569.1"/>
    </source>
</evidence>
<dbReference type="PANTHER" id="PTHR37891">
    <property type="entry name" value="OS06G0113900 PROTEIN"/>
    <property type="match status" value="1"/>
</dbReference>
<evidence type="ECO:0000256" key="2">
    <source>
        <dbReference type="SAM" id="MobiDB-lite"/>
    </source>
</evidence>
<evidence type="ECO:0000256" key="1">
    <source>
        <dbReference type="ARBA" id="ARBA00044504"/>
    </source>
</evidence>
<feature type="region of interest" description="Disordered" evidence="2">
    <location>
        <begin position="315"/>
        <end position="349"/>
    </location>
</feature>
<comment type="similarity">
    <text evidence="1">Belongs to the major facilitator superfamily. Phosphate:H(+) symporter (TC 2.A.1.9) family.</text>
</comment>
<gene>
    <name evidence="4" type="ORF">HannXRQ_Chr06g0172981</name>
</gene>
<feature type="transmembrane region" description="Helical" evidence="3">
    <location>
        <begin position="22"/>
        <end position="40"/>
    </location>
</feature>
<accession>A0A251UHM7</accession>
<dbReference type="PANTHER" id="PTHR37891:SF1">
    <property type="entry name" value="OS06G0113900 PROTEIN"/>
    <property type="match status" value="1"/>
</dbReference>
<sequence>MSIFTSGVLYIVGELCVPPKDILFVWLTYFFFPILALPFLHPVQKVIQSDAVKMQIFGFILTTLASGMGYYYRNNNWHFNHVVFLAATQSVASGVLHAFSRILLMDCAPSGKEGVFAAWFSWIRMFGAFGGFVIGSSGVGNINRAFGAAFAAAVVGIVVLIFSNVSSYGGAVAAGHVRKRRETGSPVPVKGSDDRSMELNDLTYYFTRVSFAFFPASQKRYTQKETGEKRCERKQREKERERSGAGESPATGPTRARLPPTETKSPSLGFPARVPIKFWQFPVTSGEVPVRFRRIFRCRSVFVVRYHTSPQTSSWTRRLSARRSTHRLTSEARRKHKTKGNTTSAGGGIESMGLESGLGFVPEGLDISSNSNFGRRVKWVKVISSRRVC</sequence>
<dbReference type="SUPFAM" id="SSF103473">
    <property type="entry name" value="MFS general substrate transporter"/>
    <property type="match status" value="1"/>
</dbReference>
<dbReference type="InParanoid" id="A0A251UHM7"/>
<evidence type="ECO:0000313" key="5">
    <source>
        <dbReference type="Proteomes" id="UP000215914"/>
    </source>
</evidence>
<dbReference type="EMBL" id="CM007895">
    <property type="protein sequence ID" value="OTG22569.1"/>
    <property type="molecule type" value="Genomic_DNA"/>
</dbReference>
<keyword evidence="3" id="KW-1133">Transmembrane helix</keyword>
<feature type="compositionally biased region" description="Basic and acidic residues" evidence="2">
    <location>
        <begin position="224"/>
        <end position="244"/>
    </location>
</feature>
<keyword evidence="5" id="KW-1185">Reference proteome</keyword>
<dbReference type="InterPro" id="IPR036259">
    <property type="entry name" value="MFS_trans_sf"/>
</dbReference>
<keyword evidence="3" id="KW-0812">Transmembrane</keyword>
<feature type="region of interest" description="Disordered" evidence="2">
    <location>
        <begin position="224"/>
        <end position="267"/>
    </location>
</feature>
<protein>
    <submittedName>
        <fullName evidence="4">Putative major facilitator superfamily domain-containing protein</fullName>
    </submittedName>
</protein>
<feature type="transmembrane region" description="Helical" evidence="3">
    <location>
        <begin position="52"/>
        <end position="72"/>
    </location>
</feature>
<organism evidence="4 5">
    <name type="scientific">Helianthus annuus</name>
    <name type="common">Common sunflower</name>
    <dbReference type="NCBI Taxonomy" id="4232"/>
    <lineage>
        <taxon>Eukaryota</taxon>
        <taxon>Viridiplantae</taxon>
        <taxon>Streptophyta</taxon>
        <taxon>Embryophyta</taxon>
        <taxon>Tracheophyta</taxon>
        <taxon>Spermatophyta</taxon>
        <taxon>Magnoliopsida</taxon>
        <taxon>eudicotyledons</taxon>
        <taxon>Gunneridae</taxon>
        <taxon>Pentapetalae</taxon>
        <taxon>asterids</taxon>
        <taxon>campanulids</taxon>
        <taxon>Asterales</taxon>
        <taxon>Asteraceae</taxon>
        <taxon>Asteroideae</taxon>
        <taxon>Heliantheae alliance</taxon>
        <taxon>Heliantheae</taxon>
        <taxon>Helianthus</taxon>
    </lineage>
</organism>
<reference evidence="5" key="1">
    <citation type="journal article" date="2017" name="Nature">
        <title>The sunflower genome provides insights into oil metabolism, flowering and Asterid evolution.</title>
        <authorList>
            <person name="Badouin H."/>
            <person name="Gouzy J."/>
            <person name="Grassa C.J."/>
            <person name="Murat F."/>
            <person name="Staton S.E."/>
            <person name="Cottret L."/>
            <person name="Lelandais-Briere C."/>
            <person name="Owens G.L."/>
            <person name="Carrere S."/>
            <person name="Mayjonade B."/>
            <person name="Legrand L."/>
            <person name="Gill N."/>
            <person name="Kane N.C."/>
            <person name="Bowers J.E."/>
            <person name="Hubner S."/>
            <person name="Bellec A."/>
            <person name="Berard A."/>
            <person name="Berges H."/>
            <person name="Blanchet N."/>
            <person name="Boniface M.C."/>
            <person name="Brunel D."/>
            <person name="Catrice O."/>
            <person name="Chaidir N."/>
            <person name="Claudel C."/>
            <person name="Donnadieu C."/>
            <person name="Faraut T."/>
            <person name="Fievet G."/>
            <person name="Helmstetter N."/>
            <person name="King M."/>
            <person name="Knapp S.J."/>
            <person name="Lai Z."/>
            <person name="Le Paslier M.C."/>
            <person name="Lippi Y."/>
            <person name="Lorenzon L."/>
            <person name="Mandel J.R."/>
            <person name="Marage G."/>
            <person name="Marchand G."/>
            <person name="Marquand E."/>
            <person name="Bret-Mestries E."/>
            <person name="Morien E."/>
            <person name="Nambeesan S."/>
            <person name="Nguyen T."/>
            <person name="Pegot-Espagnet P."/>
            <person name="Pouilly N."/>
            <person name="Raftis F."/>
            <person name="Sallet E."/>
            <person name="Schiex T."/>
            <person name="Thomas J."/>
            <person name="Vandecasteele C."/>
            <person name="Vares D."/>
            <person name="Vear F."/>
            <person name="Vautrin S."/>
            <person name="Crespi M."/>
            <person name="Mangin B."/>
            <person name="Burke J.M."/>
            <person name="Salse J."/>
            <person name="Munos S."/>
            <person name="Vincourt P."/>
            <person name="Rieseberg L.H."/>
            <person name="Langlade N.B."/>
        </authorList>
    </citation>
    <scope>NUCLEOTIDE SEQUENCE [LARGE SCALE GENOMIC DNA]</scope>
    <source>
        <strain evidence="5">cv. SF193</strain>
    </source>
</reference>
<feature type="transmembrane region" description="Helical" evidence="3">
    <location>
        <begin position="116"/>
        <end position="134"/>
    </location>
</feature>
<feature type="transmembrane region" description="Helical" evidence="3">
    <location>
        <begin position="146"/>
        <end position="171"/>
    </location>
</feature>
<keyword evidence="3" id="KW-0472">Membrane</keyword>
<evidence type="ECO:0000256" key="3">
    <source>
        <dbReference type="SAM" id="Phobius"/>
    </source>
</evidence>
<dbReference type="AlphaFoldDB" id="A0A251UHM7"/>